<dbReference type="Gene3D" id="3.90.550.10">
    <property type="entry name" value="Spore Coat Polysaccharide Biosynthesis Protein SpsA, Chain A"/>
    <property type="match status" value="1"/>
</dbReference>
<evidence type="ECO:0000256" key="4">
    <source>
        <dbReference type="ARBA" id="ARBA00022679"/>
    </source>
</evidence>
<evidence type="ECO:0000256" key="2">
    <source>
        <dbReference type="ARBA" id="ARBA00022475"/>
    </source>
</evidence>
<dbReference type="EMBL" id="CZKB01000011">
    <property type="protein sequence ID" value="CUR59693.1"/>
    <property type="molecule type" value="Genomic_DNA"/>
</dbReference>
<dbReference type="PANTHER" id="PTHR43646">
    <property type="entry name" value="GLYCOSYLTRANSFERASE"/>
    <property type="match status" value="1"/>
</dbReference>
<dbReference type="EC" id="2.4.-.-" evidence="7"/>
<evidence type="ECO:0000256" key="3">
    <source>
        <dbReference type="ARBA" id="ARBA00022676"/>
    </source>
</evidence>
<evidence type="ECO:0000259" key="6">
    <source>
        <dbReference type="Pfam" id="PF00535"/>
    </source>
</evidence>
<dbReference type="InterPro" id="IPR001173">
    <property type="entry name" value="Glyco_trans_2-like"/>
</dbReference>
<name>A0A2P2CCH4_9ZZZZ</name>
<proteinExistence type="predicted"/>
<feature type="domain" description="Glycosyltransferase 2-like" evidence="6">
    <location>
        <begin position="9"/>
        <end position="134"/>
    </location>
</feature>
<protein>
    <submittedName>
        <fullName evidence="7">Putative Glycosyltransferase, group 2 family protein</fullName>
        <ecNumber evidence="7">2.4.-.-</ecNumber>
    </submittedName>
</protein>
<keyword evidence="4 7" id="KW-0808">Transferase</keyword>
<evidence type="ECO:0000256" key="5">
    <source>
        <dbReference type="ARBA" id="ARBA00023136"/>
    </source>
</evidence>
<gene>
    <name evidence="7" type="ORF">NOCA1190044</name>
</gene>
<dbReference type="GO" id="GO:0005886">
    <property type="term" value="C:plasma membrane"/>
    <property type="evidence" value="ECO:0007669"/>
    <property type="project" value="UniProtKB-SubCell"/>
</dbReference>
<evidence type="ECO:0000256" key="1">
    <source>
        <dbReference type="ARBA" id="ARBA00004236"/>
    </source>
</evidence>
<sequence>MRPPDAVAVVVPARDEEELLPGCLDAIAAAVDELRRERPGLPCRTFVVLDACRDGSPAVVASRRGTTAVTVDAGCVGVARAAGVRAAADWAAGEGSTALWVAGTDADSVVPRHWLTTQVDLADGGVDLVVGTVEPVAADLPPELVAAWRARHTLADGHEHVHGANLGFSLAAYDAVGGFAPLPVHEDVDLVRSIRASGRTWVAAGSLPVTTSGRRVARAPGGFAHYLDGLGA</sequence>
<dbReference type="PANTHER" id="PTHR43646:SF2">
    <property type="entry name" value="GLYCOSYLTRANSFERASE 2-LIKE DOMAIN-CONTAINING PROTEIN"/>
    <property type="match status" value="1"/>
</dbReference>
<keyword evidence="2" id="KW-1003">Cell membrane</keyword>
<evidence type="ECO:0000313" key="7">
    <source>
        <dbReference type="EMBL" id="CUR59693.1"/>
    </source>
</evidence>
<accession>A0A2P2CCH4</accession>
<reference evidence="7" key="1">
    <citation type="submission" date="2015-08" db="EMBL/GenBank/DDBJ databases">
        <authorList>
            <person name="Babu N.S."/>
            <person name="Beckwith C.J."/>
            <person name="Beseler K.G."/>
            <person name="Brison A."/>
            <person name="Carone J.V."/>
            <person name="Caskin T.P."/>
            <person name="Diamond M."/>
            <person name="Durham M.E."/>
            <person name="Foxe J.M."/>
            <person name="Go M."/>
            <person name="Henderson B.A."/>
            <person name="Jones I.B."/>
            <person name="McGettigan J.A."/>
            <person name="Micheletti S.J."/>
            <person name="Nasrallah M.E."/>
            <person name="Ortiz D."/>
            <person name="Piller C.R."/>
            <person name="Privatt S.R."/>
            <person name="Schneider S.L."/>
            <person name="Sharp S."/>
            <person name="Smith T.C."/>
            <person name="Stanton J.D."/>
            <person name="Ullery H.E."/>
            <person name="Wilson R.J."/>
            <person name="Serrano M.G."/>
            <person name="Buck G."/>
            <person name="Lee V."/>
            <person name="Wang Y."/>
            <person name="Carvalho R."/>
            <person name="Voegtly L."/>
            <person name="Shi R."/>
            <person name="Duckworth R."/>
            <person name="Johnson A."/>
            <person name="Loviza R."/>
            <person name="Walstead R."/>
            <person name="Shah Z."/>
            <person name="Kiflezghi M."/>
            <person name="Wade K."/>
            <person name="Ball S.L."/>
            <person name="Bradley K.W."/>
            <person name="Asai D.J."/>
            <person name="Bowman C.A."/>
            <person name="Russell D.A."/>
            <person name="Pope W.H."/>
            <person name="Jacobs-Sera D."/>
            <person name="Hendrix R.W."/>
            <person name="Hatfull G.F."/>
        </authorList>
    </citation>
    <scope>NUCLEOTIDE SEQUENCE</scope>
</reference>
<organism evidence="7">
    <name type="scientific">metagenome</name>
    <dbReference type="NCBI Taxonomy" id="256318"/>
    <lineage>
        <taxon>unclassified sequences</taxon>
        <taxon>metagenomes</taxon>
    </lineage>
</organism>
<keyword evidence="5" id="KW-0472">Membrane</keyword>
<keyword evidence="3 7" id="KW-0328">Glycosyltransferase</keyword>
<dbReference type="GO" id="GO:0016757">
    <property type="term" value="F:glycosyltransferase activity"/>
    <property type="evidence" value="ECO:0007669"/>
    <property type="project" value="UniProtKB-KW"/>
</dbReference>
<dbReference type="AlphaFoldDB" id="A0A2P2CCH4"/>
<comment type="subcellular location">
    <subcellularLocation>
        <location evidence="1">Cell membrane</location>
    </subcellularLocation>
</comment>
<dbReference type="Pfam" id="PF00535">
    <property type="entry name" value="Glycos_transf_2"/>
    <property type="match status" value="1"/>
</dbReference>
<dbReference type="SUPFAM" id="SSF53448">
    <property type="entry name" value="Nucleotide-diphospho-sugar transferases"/>
    <property type="match status" value="1"/>
</dbReference>
<dbReference type="InterPro" id="IPR029044">
    <property type="entry name" value="Nucleotide-diphossugar_trans"/>
</dbReference>